<evidence type="ECO:0000259" key="2">
    <source>
        <dbReference type="Pfam" id="PF20151"/>
    </source>
</evidence>
<keyword evidence="1" id="KW-0472">Membrane</keyword>
<feature type="transmembrane region" description="Helical" evidence="1">
    <location>
        <begin position="219"/>
        <end position="239"/>
    </location>
</feature>
<proteinExistence type="predicted"/>
<protein>
    <recommendedName>
        <fullName evidence="2">DUF6533 domain-containing protein</fullName>
    </recommendedName>
</protein>
<feature type="domain" description="DUF6533" evidence="2">
    <location>
        <begin position="25"/>
        <end position="69"/>
    </location>
</feature>
<accession>A0A8H6M220</accession>
<dbReference type="AlphaFoldDB" id="A0A8H6M220"/>
<evidence type="ECO:0000313" key="4">
    <source>
        <dbReference type="Proteomes" id="UP000521943"/>
    </source>
</evidence>
<feature type="transmembrane region" description="Helical" evidence="1">
    <location>
        <begin position="92"/>
        <end position="113"/>
    </location>
</feature>
<gene>
    <name evidence="3" type="ORF">DFP72DRAFT_476503</name>
</gene>
<dbReference type="OrthoDB" id="2982596at2759"/>
<dbReference type="Pfam" id="PF20151">
    <property type="entry name" value="DUF6533"/>
    <property type="match status" value="1"/>
</dbReference>
<keyword evidence="4" id="KW-1185">Reference proteome</keyword>
<feature type="transmembrane region" description="Helical" evidence="1">
    <location>
        <begin position="22"/>
        <end position="39"/>
    </location>
</feature>
<feature type="transmembrane region" description="Helical" evidence="1">
    <location>
        <begin position="59"/>
        <end position="80"/>
    </location>
</feature>
<dbReference type="InterPro" id="IPR045340">
    <property type="entry name" value="DUF6533"/>
</dbReference>
<reference evidence="3 4" key="1">
    <citation type="submission" date="2020-07" db="EMBL/GenBank/DDBJ databases">
        <title>Comparative genomics of pyrophilous fungi reveals a link between fire events and developmental genes.</title>
        <authorList>
            <consortium name="DOE Joint Genome Institute"/>
            <person name="Steindorff A.S."/>
            <person name="Carver A."/>
            <person name="Calhoun S."/>
            <person name="Stillman K."/>
            <person name="Liu H."/>
            <person name="Lipzen A."/>
            <person name="Pangilinan J."/>
            <person name="Labutti K."/>
            <person name="Bruns T.D."/>
            <person name="Grigoriev I.V."/>
        </authorList>
    </citation>
    <scope>NUCLEOTIDE SEQUENCE [LARGE SCALE GENOMIC DNA]</scope>
    <source>
        <strain evidence="3 4">CBS 144469</strain>
    </source>
</reference>
<dbReference type="EMBL" id="JACGCI010000049">
    <property type="protein sequence ID" value="KAF6751550.1"/>
    <property type="molecule type" value="Genomic_DNA"/>
</dbReference>
<feature type="transmembrane region" description="Helical" evidence="1">
    <location>
        <begin position="176"/>
        <end position="198"/>
    </location>
</feature>
<evidence type="ECO:0000313" key="3">
    <source>
        <dbReference type="EMBL" id="KAF6751550.1"/>
    </source>
</evidence>
<keyword evidence="1" id="KW-1133">Transmembrane helix</keyword>
<organism evidence="3 4">
    <name type="scientific">Ephemerocybe angulata</name>
    <dbReference type="NCBI Taxonomy" id="980116"/>
    <lineage>
        <taxon>Eukaryota</taxon>
        <taxon>Fungi</taxon>
        <taxon>Dikarya</taxon>
        <taxon>Basidiomycota</taxon>
        <taxon>Agaricomycotina</taxon>
        <taxon>Agaricomycetes</taxon>
        <taxon>Agaricomycetidae</taxon>
        <taxon>Agaricales</taxon>
        <taxon>Agaricineae</taxon>
        <taxon>Psathyrellaceae</taxon>
        <taxon>Ephemerocybe</taxon>
    </lineage>
</organism>
<feature type="transmembrane region" description="Helical" evidence="1">
    <location>
        <begin position="125"/>
        <end position="148"/>
    </location>
</feature>
<dbReference type="Proteomes" id="UP000521943">
    <property type="component" value="Unassembled WGS sequence"/>
</dbReference>
<keyword evidence="1" id="KW-0812">Transmembrane</keyword>
<name>A0A8H6M220_9AGAR</name>
<evidence type="ECO:0000256" key="1">
    <source>
        <dbReference type="SAM" id="Phobius"/>
    </source>
</evidence>
<sequence length="324" mass="36317">MPGVSSSTDFTAIVRMYNAKVYTNYITAAGYAFIVADFLQTFPEEVRLMWPAPFGLPKVMFFAVRYYLLISNVFSALDVFPTNYTIQGCRRAFHASAISCVLILTGVEVILFLRVYAFGGRSRNLLGYLMFQFLAIHAAIFSLIFKFLTGVEFKLSPLLGKTHGHVCTPIRARSFLIGWAFAGILANVAAAMVIMAYLAFVKHRGMKSRLLTVFYRDGVFYFVCLAALTSVNMFVNFAAPDGYQFLFIQLEVALQGILSTRMLIHLRDTEYHRMAMMDPLSTYNIQGNYGGRAPSPLLFEQAVELDTKNTTSPRCMSSSSFTSK</sequence>
<comment type="caution">
    <text evidence="3">The sequence shown here is derived from an EMBL/GenBank/DDBJ whole genome shotgun (WGS) entry which is preliminary data.</text>
</comment>